<dbReference type="RefSeq" id="WP_078920552.1">
    <property type="nucleotide sequence ID" value="NZ_FUYB01000001.1"/>
</dbReference>
<organism evidence="6 7">
    <name type="scientific">Thiothrix eikelboomii</name>
    <dbReference type="NCBI Taxonomy" id="92487"/>
    <lineage>
        <taxon>Bacteria</taxon>
        <taxon>Pseudomonadati</taxon>
        <taxon>Pseudomonadota</taxon>
        <taxon>Gammaproteobacteria</taxon>
        <taxon>Thiotrichales</taxon>
        <taxon>Thiotrichaceae</taxon>
        <taxon>Thiothrix</taxon>
    </lineage>
</organism>
<dbReference type="AlphaFoldDB" id="A0A1T4VR14"/>
<evidence type="ECO:0000256" key="4">
    <source>
        <dbReference type="SAM" id="Phobius"/>
    </source>
</evidence>
<sequence length="244" mass="27848">MKQTQLVGRAWLWIGLAVLSLLPFWIPQWQFDVKVSNFFYHPACSPAGWLLDCHPVYRFLFYSMIPVISWGIVILGLLILFWRPQALHYQRLRVRIAYFVLVFILGSGLVVNGIFKSNWGRPRPVQTQDFGGIHTYAPPGKLVLGNEGRSFPSGHSSVGFTFLALWFVWRRARPHWAFWGLGAGLLLGYAVGLARISVGAHYLSDVIGSGWMMALVAWLVYYPIMQMPKREQAWQEAEALNKPL</sequence>
<keyword evidence="4" id="KW-0812">Transmembrane</keyword>
<feature type="domain" description="Phosphatidic acid phosphatase type 2/haloperoxidase" evidence="5">
    <location>
        <begin position="97"/>
        <end position="221"/>
    </location>
</feature>
<dbReference type="STRING" id="92487.SAMN02745130_00028"/>
<evidence type="ECO:0000256" key="3">
    <source>
        <dbReference type="ARBA" id="ARBA00047594"/>
    </source>
</evidence>
<dbReference type="PANTHER" id="PTHR14969:SF13">
    <property type="entry name" value="AT30094P"/>
    <property type="match status" value="1"/>
</dbReference>
<protein>
    <recommendedName>
        <fullName evidence="1">undecaprenyl-diphosphate phosphatase</fullName>
        <ecNumber evidence="1">3.6.1.27</ecNumber>
    </recommendedName>
    <alternativeName>
        <fullName evidence="2">Undecaprenyl pyrophosphate phosphatase</fullName>
    </alternativeName>
</protein>
<reference evidence="6 7" key="1">
    <citation type="submission" date="2017-02" db="EMBL/GenBank/DDBJ databases">
        <authorList>
            <person name="Peterson S.W."/>
        </authorList>
    </citation>
    <scope>NUCLEOTIDE SEQUENCE [LARGE SCALE GENOMIC DNA]</scope>
    <source>
        <strain evidence="6 7">ATCC 49788</strain>
    </source>
</reference>
<feature type="transmembrane region" description="Helical" evidence="4">
    <location>
        <begin position="94"/>
        <end position="115"/>
    </location>
</feature>
<feature type="transmembrane region" description="Helical" evidence="4">
    <location>
        <begin position="202"/>
        <end position="222"/>
    </location>
</feature>
<dbReference type="Pfam" id="PF01569">
    <property type="entry name" value="PAP2"/>
    <property type="match status" value="1"/>
</dbReference>
<dbReference type="CDD" id="cd03396">
    <property type="entry name" value="PAP2_like_6"/>
    <property type="match status" value="1"/>
</dbReference>
<dbReference type="EMBL" id="FUYB01000001">
    <property type="protein sequence ID" value="SKA67359.1"/>
    <property type="molecule type" value="Genomic_DNA"/>
</dbReference>
<dbReference type="OrthoDB" id="9813524at2"/>
<evidence type="ECO:0000313" key="6">
    <source>
        <dbReference type="EMBL" id="SKA67359.1"/>
    </source>
</evidence>
<dbReference type="GO" id="GO:0050380">
    <property type="term" value="F:undecaprenyl-diphosphatase activity"/>
    <property type="evidence" value="ECO:0007669"/>
    <property type="project" value="UniProtKB-EC"/>
</dbReference>
<dbReference type="Proteomes" id="UP000190460">
    <property type="component" value="Unassembled WGS sequence"/>
</dbReference>
<evidence type="ECO:0000313" key="7">
    <source>
        <dbReference type="Proteomes" id="UP000190460"/>
    </source>
</evidence>
<evidence type="ECO:0000259" key="5">
    <source>
        <dbReference type="SMART" id="SM00014"/>
    </source>
</evidence>
<feature type="transmembrane region" description="Helical" evidence="4">
    <location>
        <begin position="151"/>
        <end position="169"/>
    </location>
</feature>
<feature type="transmembrane region" description="Helical" evidence="4">
    <location>
        <begin position="59"/>
        <end position="82"/>
    </location>
</feature>
<dbReference type="InterPro" id="IPR036938">
    <property type="entry name" value="PAP2/HPO_sf"/>
</dbReference>
<dbReference type="EC" id="3.6.1.27" evidence="1"/>
<comment type="catalytic activity">
    <reaction evidence="3">
        <text>di-trans,octa-cis-undecaprenyl diphosphate + H2O = di-trans,octa-cis-undecaprenyl phosphate + phosphate + H(+)</text>
        <dbReference type="Rhea" id="RHEA:28094"/>
        <dbReference type="ChEBI" id="CHEBI:15377"/>
        <dbReference type="ChEBI" id="CHEBI:15378"/>
        <dbReference type="ChEBI" id="CHEBI:43474"/>
        <dbReference type="ChEBI" id="CHEBI:58405"/>
        <dbReference type="ChEBI" id="CHEBI:60392"/>
        <dbReference type="EC" id="3.6.1.27"/>
    </reaction>
</comment>
<proteinExistence type="predicted"/>
<name>A0A1T4VR14_9GAMM</name>
<evidence type="ECO:0000256" key="2">
    <source>
        <dbReference type="ARBA" id="ARBA00032707"/>
    </source>
</evidence>
<dbReference type="SUPFAM" id="SSF48317">
    <property type="entry name" value="Acid phosphatase/Vanadium-dependent haloperoxidase"/>
    <property type="match status" value="1"/>
</dbReference>
<dbReference type="SMART" id="SM00014">
    <property type="entry name" value="acidPPc"/>
    <property type="match status" value="1"/>
</dbReference>
<accession>A0A1T4VR14</accession>
<feature type="transmembrane region" description="Helical" evidence="4">
    <location>
        <begin position="176"/>
        <end position="196"/>
    </location>
</feature>
<keyword evidence="7" id="KW-1185">Reference proteome</keyword>
<keyword evidence="4" id="KW-1133">Transmembrane helix</keyword>
<dbReference type="Gene3D" id="1.20.144.10">
    <property type="entry name" value="Phosphatidic acid phosphatase type 2/haloperoxidase"/>
    <property type="match status" value="1"/>
</dbReference>
<gene>
    <name evidence="6" type="ORF">SAMN02745130_00028</name>
</gene>
<dbReference type="InterPro" id="IPR000326">
    <property type="entry name" value="PAP2/HPO"/>
</dbReference>
<dbReference type="PANTHER" id="PTHR14969">
    <property type="entry name" value="SPHINGOSINE-1-PHOSPHATE PHOSPHOHYDROLASE"/>
    <property type="match status" value="1"/>
</dbReference>
<evidence type="ECO:0000256" key="1">
    <source>
        <dbReference type="ARBA" id="ARBA00012374"/>
    </source>
</evidence>
<keyword evidence="4" id="KW-0472">Membrane</keyword>
<feature type="transmembrane region" description="Helical" evidence="4">
    <location>
        <begin position="7"/>
        <end position="26"/>
    </location>
</feature>